<reference evidence="4" key="1">
    <citation type="submission" date="2022-11" db="UniProtKB">
        <authorList>
            <consortium name="WormBaseParasite"/>
        </authorList>
    </citation>
    <scope>IDENTIFICATION</scope>
</reference>
<dbReference type="InterPro" id="IPR045296">
    <property type="entry name" value="Complex1_LYR_ETFRF1_LYRM5"/>
</dbReference>
<evidence type="ECO:0000256" key="1">
    <source>
        <dbReference type="ARBA" id="ARBA00009508"/>
    </source>
</evidence>
<evidence type="ECO:0000259" key="2">
    <source>
        <dbReference type="Pfam" id="PF05347"/>
    </source>
</evidence>
<dbReference type="InterPro" id="IPR052000">
    <property type="entry name" value="ETFRF1"/>
</dbReference>
<protein>
    <submittedName>
        <fullName evidence="4">Complex 1 LYR protein domain-containing protein</fullName>
    </submittedName>
</protein>
<dbReference type="Pfam" id="PF05347">
    <property type="entry name" value="Complex1_LYR"/>
    <property type="match status" value="1"/>
</dbReference>
<dbReference type="GO" id="GO:0022904">
    <property type="term" value="P:respiratory electron transport chain"/>
    <property type="evidence" value="ECO:0007669"/>
    <property type="project" value="TreeGrafter"/>
</dbReference>
<sequence length="80" mass="9958">QQLRSEVIRVYKTLYHLGKEYPKGSLWFHNKLKNAFWRNRNETDPEKIKTLIAKGDFIVKELETLYYLRKYRTLKQRYYQ</sequence>
<dbReference type="Proteomes" id="UP000887569">
    <property type="component" value="Unplaced"/>
</dbReference>
<dbReference type="PANTHER" id="PTHR21024:SF0">
    <property type="entry name" value="ELECTRON TRANSFER FLAVOPROTEIN REGULATORY FACTOR 1"/>
    <property type="match status" value="1"/>
</dbReference>
<evidence type="ECO:0000313" key="3">
    <source>
        <dbReference type="Proteomes" id="UP000887569"/>
    </source>
</evidence>
<name>A0A915CA94_PARUN</name>
<evidence type="ECO:0000313" key="4">
    <source>
        <dbReference type="WBParaSite" id="PgR104_g017_t02"/>
    </source>
</evidence>
<accession>A0A915CA94</accession>
<dbReference type="PANTHER" id="PTHR21024">
    <property type="entry name" value="GROWTH HORMONE-INDUCIBLE SOLUBLE PROTEIN-RELATED"/>
    <property type="match status" value="1"/>
</dbReference>
<keyword evidence="3" id="KW-1185">Reference proteome</keyword>
<dbReference type="InterPro" id="IPR008011">
    <property type="entry name" value="Complex1_LYR_dom"/>
</dbReference>
<dbReference type="WBParaSite" id="PgR104_g017_t02">
    <property type="protein sequence ID" value="PgR104_g017_t02"/>
    <property type="gene ID" value="PgR104_g017"/>
</dbReference>
<dbReference type="GO" id="GO:0005739">
    <property type="term" value="C:mitochondrion"/>
    <property type="evidence" value="ECO:0007669"/>
    <property type="project" value="TreeGrafter"/>
</dbReference>
<dbReference type="GO" id="GO:0090324">
    <property type="term" value="P:negative regulation of oxidative phosphorylation"/>
    <property type="evidence" value="ECO:0007669"/>
    <property type="project" value="InterPro"/>
</dbReference>
<dbReference type="AlphaFoldDB" id="A0A915CA94"/>
<feature type="domain" description="Complex 1 LYR protein" evidence="2">
    <location>
        <begin position="6"/>
        <end position="56"/>
    </location>
</feature>
<comment type="similarity">
    <text evidence="1">Belongs to the complex I LYR family.</text>
</comment>
<proteinExistence type="inferred from homology"/>
<organism evidence="3 4">
    <name type="scientific">Parascaris univalens</name>
    <name type="common">Nematode worm</name>
    <dbReference type="NCBI Taxonomy" id="6257"/>
    <lineage>
        <taxon>Eukaryota</taxon>
        <taxon>Metazoa</taxon>
        <taxon>Ecdysozoa</taxon>
        <taxon>Nematoda</taxon>
        <taxon>Chromadorea</taxon>
        <taxon>Rhabditida</taxon>
        <taxon>Spirurina</taxon>
        <taxon>Ascaridomorpha</taxon>
        <taxon>Ascaridoidea</taxon>
        <taxon>Ascarididae</taxon>
        <taxon>Parascaris</taxon>
    </lineage>
</organism>
<dbReference type="CDD" id="cd20265">
    <property type="entry name" value="Complex1_LYR_ETFRF1_LYRM5"/>
    <property type="match status" value="1"/>
</dbReference>